<reference evidence="5" key="1">
    <citation type="journal article" date="2019" name="Int. J. Syst. Evol. Microbiol.">
        <title>The Global Catalogue of Microorganisms (GCM) 10K type strain sequencing project: providing services to taxonomists for standard genome sequencing and annotation.</title>
        <authorList>
            <consortium name="The Broad Institute Genomics Platform"/>
            <consortium name="The Broad Institute Genome Sequencing Center for Infectious Disease"/>
            <person name="Wu L."/>
            <person name="Ma J."/>
        </authorList>
    </citation>
    <scope>NUCLEOTIDE SEQUENCE [LARGE SCALE GENOMIC DNA]</scope>
    <source>
        <strain evidence="5">CGMCC 1.10992</strain>
    </source>
</reference>
<dbReference type="Gene3D" id="3.40.50.720">
    <property type="entry name" value="NAD(P)-binding Rossmann-like Domain"/>
    <property type="match status" value="1"/>
</dbReference>
<dbReference type="PROSITE" id="PS51257">
    <property type="entry name" value="PROKAR_LIPOPROTEIN"/>
    <property type="match status" value="1"/>
</dbReference>
<evidence type="ECO:0000256" key="2">
    <source>
        <dbReference type="ARBA" id="ARBA00023002"/>
    </source>
</evidence>
<evidence type="ECO:0000313" key="4">
    <source>
        <dbReference type="EMBL" id="MFD2095168.1"/>
    </source>
</evidence>
<keyword evidence="2" id="KW-0560">Oxidoreductase</keyword>
<dbReference type="InterPro" id="IPR002347">
    <property type="entry name" value="SDR_fam"/>
</dbReference>
<keyword evidence="5" id="KW-1185">Reference proteome</keyword>
<dbReference type="PANTHER" id="PTHR44169:SF6">
    <property type="entry name" value="NADPH-DEPENDENT 1-ACYLDIHYDROXYACETONE PHOSPHATE REDUCTASE"/>
    <property type="match status" value="1"/>
</dbReference>
<dbReference type="InterPro" id="IPR036291">
    <property type="entry name" value="NAD(P)-bd_dom_sf"/>
</dbReference>
<gene>
    <name evidence="4" type="ORF">ACFSJ3_04165</name>
</gene>
<organism evidence="4 5">
    <name type="scientific">Corallincola platygyrae</name>
    <dbReference type="NCBI Taxonomy" id="1193278"/>
    <lineage>
        <taxon>Bacteria</taxon>
        <taxon>Pseudomonadati</taxon>
        <taxon>Pseudomonadota</taxon>
        <taxon>Gammaproteobacteria</taxon>
        <taxon>Alteromonadales</taxon>
        <taxon>Psychromonadaceae</taxon>
        <taxon>Corallincola</taxon>
    </lineage>
</organism>
<sequence>MRQQPRVVLITGASSGIGHALANSFLAAGCLVVATARNIKSLENLEQSGAYPLSLDVTDTAACHHAIEHCIEKFGRIDVLVNNAGYGQIGALLDLSDEQLHNQFAVNCVAPLRLCRLAALRMTEQGSGLLVNIGSVSGITVTPFAGAYCASKAAFHALDDALRMELAPFNVKVVTVQPGAIQSSFTKAADQHLAPAGSLYNRYRAGIAKRAGMSQRNATPAKHLADYVVTRLLKTENPPAIIRFGYGARLLPLMSLLVPRRLRQRILSKTFGLC</sequence>
<dbReference type="EMBL" id="JBHUHT010000008">
    <property type="protein sequence ID" value="MFD2095168.1"/>
    <property type="molecule type" value="Genomic_DNA"/>
</dbReference>
<dbReference type="CDD" id="cd05374">
    <property type="entry name" value="17beta-HSD-like_SDR_c"/>
    <property type="match status" value="1"/>
</dbReference>
<evidence type="ECO:0000256" key="3">
    <source>
        <dbReference type="RuleBase" id="RU000363"/>
    </source>
</evidence>
<dbReference type="Pfam" id="PF00106">
    <property type="entry name" value="adh_short"/>
    <property type="match status" value="1"/>
</dbReference>
<evidence type="ECO:0000256" key="1">
    <source>
        <dbReference type="ARBA" id="ARBA00006484"/>
    </source>
</evidence>
<dbReference type="PANTHER" id="PTHR44169">
    <property type="entry name" value="NADPH-DEPENDENT 1-ACYLDIHYDROXYACETONE PHOSPHATE REDUCTASE"/>
    <property type="match status" value="1"/>
</dbReference>
<comment type="caution">
    <text evidence="4">The sequence shown here is derived from an EMBL/GenBank/DDBJ whole genome shotgun (WGS) entry which is preliminary data.</text>
</comment>
<evidence type="ECO:0000313" key="5">
    <source>
        <dbReference type="Proteomes" id="UP001597380"/>
    </source>
</evidence>
<protein>
    <submittedName>
        <fullName evidence="4">SDR family NAD(P)-dependent oxidoreductase</fullName>
    </submittedName>
</protein>
<dbReference type="PRINTS" id="PR00081">
    <property type="entry name" value="GDHRDH"/>
</dbReference>
<dbReference type="SUPFAM" id="SSF51735">
    <property type="entry name" value="NAD(P)-binding Rossmann-fold domains"/>
    <property type="match status" value="1"/>
</dbReference>
<comment type="similarity">
    <text evidence="1 3">Belongs to the short-chain dehydrogenases/reductases (SDR) family.</text>
</comment>
<dbReference type="RefSeq" id="WP_345338328.1">
    <property type="nucleotide sequence ID" value="NZ_BAABLI010000005.1"/>
</dbReference>
<accession>A0ABW4XKL1</accession>
<dbReference type="Proteomes" id="UP001597380">
    <property type="component" value="Unassembled WGS sequence"/>
</dbReference>
<name>A0ABW4XKL1_9GAMM</name>
<proteinExistence type="inferred from homology"/>
<dbReference type="PRINTS" id="PR00080">
    <property type="entry name" value="SDRFAMILY"/>
</dbReference>